<organism evidence="1">
    <name type="scientific">Siphoviridae sp. ctuaf34</name>
    <dbReference type="NCBI Taxonomy" id="2826504"/>
    <lineage>
        <taxon>Viruses</taxon>
        <taxon>Duplodnaviria</taxon>
        <taxon>Heunggongvirae</taxon>
        <taxon>Uroviricota</taxon>
        <taxon>Caudoviricetes</taxon>
    </lineage>
</organism>
<sequence>MRKIDGYEIAEKLISLAEKVISFATAYLIYKATRK</sequence>
<protein>
    <submittedName>
        <fullName evidence="1">Uncharacterized protein</fullName>
    </submittedName>
</protein>
<proteinExistence type="predicted"/>
<evidence type="ECO:0000313" key="1">
    <source>
        <dbReference type="EMBL" id="DAD91158.1"/>
    </source>
</evidence>
<dbReference type="EMBL" id="BK015104">
    <property type="protein sequence ID" value="DAD91158.1"/>
    <property type="molecule type" value="Genomic_DNA"/>
</dbReference>
<name>A0A8S5N8Z1_9CAUD</name>
<accession>A0A8S5N8Z1</accession>
<reference evidence="1" key="1">
    <citation type="journal article" date="2021" name="Proc. Natl. Acad. Sci. U.S.A.">
        <title>A Catalog of Tens of Thousands of Viruses from Human Metagenomes Reveals Hidden Associations with Chronic Diseases.</title>
        <authorList>
            <person name="Tisza M.J."/>
            <person name="Buck C.B."/>
        </authorList>
    </citation>
    <scope>NUCLEOTIDE SEQUENCE</scope>
    <source>
        <strain evidence="1">Ctuaf34</strain>
    </source>
</reference>